<dbReference type="InterPro" id="IPR018839">
    <property type="entry name" value="Tscrpt-silencing_Clr2_C"/>
</dbReference>
<proteinExistence type="predicted"/>
<evidence type="ECO:0000313" key="5">
    <source>
        <dbReference type="Proteomes" id="UP000799779"/>
    </source>
</evidence>
<evidence type="ECO:0000259" key="3">
    <source>
        <dbReference type="Pfam" id="PF16761"/>
    </source>
</evidence>
<reference evidence="4" key="1">
    <citation type="journal article" date="2020" name="Stud. Mycol.">
        <title>101 Dothideomycetes genomes: a test case for predicting lifestyles and emergence of pathogens.</title>
        <authorList>
            <person name="Haridas S."/>
            <person name="Albert R."/>
            <person name="Binder M."/>
            <person name="Bloem J."/>
            <person name="Labutti K."/>
            <person name="Salamov A."/>
            <person name="Andreopoulos B."/>
            <person name="Baker S."/>
            <person name="Barry K."/>
            <person name="Bills G."/>
            <person name="Bluhm B."/>
            <person name="Cannon C."/>
            <person name="Castanera R."/>
            <person name="Culley D."/>
            <person name="Daum C."/>
            <person name="Ezra D."/>
            <person name="Gonzalez J."/>
            <person name="Henrissat B."/>
            <person name="Kuo A."/>
            <person name="Liang C."/>
            <person name="Lipzen A."/>
            <person name="Lutzoni F."/>
            <person name="Magnuson J."/>
            <person name="Mondo S."/>
            <person name="Nolan M."/>
            <person name="Ohm R."/>
            <person name="Pangilinan J."/>
            <person name="Park H.-J."/>
            <person name="Ramirez L."/>
            <person name="Alfaro M."/>
            <person name="Sun H."/>
            <person name="Tritt A."/>
            <person name="Yoshinaga Y."/>
            <person name="Zwiers L.-H."/>
            <person name="Turgeon B."/>
            <person name="Goodwin S."/>
            <person name="Spatafora J."/>
            <person name="Crous P."/>
            <person name="Grigoriev I."/>
        </authorList>
    </citation>
    <scope>NUCLEOTIDE SEQUENCE</scope>
    <source>
        <strain evidence="4">CBS 123094</strain>
    </source>
</reference>
<evidence type="ECO:0000256" key="1">
    <source>
        <dbReference type="SAM" id="MobiDB-lite"/>
    </source>
</evidence>
<dbReference type="Pfam" id="PF16761">
    <property type="entry name" value="Clr2_transil"/>
    <property type="match status" value="1"/>
</dbReference>
<dbReference type="InterPro" id="IPR038986">
    <property type="entry name" value="Clr2"/>
</dbReference>
<dbReference type="Proteomes" id="UP000799779">
    <property type="component" value="Unassembled WGS sequence"/>
</dbReference>
<dbReference type="GO" id="GO:0030466">
    <property type="term" value="P:silent mating-type cassette heterochromatin formation"/>
    <property type="evidence" value="ECO:0007669"/>
    <property type="project" value="TreeGrafter"/>
</dbReference>
<dbReference type="AlphaFoldDB" id="A0A6A5WM11"/>
<sequence>MSSGTVTVPLWPGTDGDATHRPKSHVYTEIDPPTLYLQKVGAQWLESRGEKLAGVTYSLERLPAGYALYQRPRPSDPKIMDKWLYGHPSHKVFDSPNRFFPHFKYLMDNDGSNMGCPCTVCNARGGVIQPIGASASTSKLSGPSTQKGPRAPHGRPTKLTPGLDTSRVDEEGTPDVYRNLIDKLKKQGTIDEEIVEPMSMDWRCEQEILPKTLKKLHEDPKWSPRAGELVIFVKKLDPDVEISCDASGMFKLYDLVEHVWLGDPSWEAGVVGQPPAEATDIEDLVHEMEKKLNLSYSGLRVEPLPDPNSTDKSLSKQYKYIPLHQARPFVFWKEILGGIKEECWHATILHAMKVMSSFSLVGKHRFRGTWPNAQIYCHGIYLGSELLCVGDTVRLLPRSEFDDCTDILVIKSVRLKLSNLDLASENDYDGGRPYNSSVCIVGKGHTLDQSRSNKQWLPMDYEPLPHVAMGYPTFYPLHPSEKDMQVPLSRILGRLFEAEATSLWFPPPPLSPAESLPPPSISAGQLGIHDAREYARRNDGRIHSELGSSLFWGDSRAEALDLQTVNGLEVWKHDTDRDPKKWRSLIKNMELAQSEQARLDTKPGFSSGIRSLRNFMA</sequence>
<feature type="domain" description="Cryptic loci regulator 2 C-terminal" evidence="2">
    <location>
        <begin position="376"/>
        <end position="497"/>
    </location>
</feature>
<name>A0A6A5WM11_9PLEO</name>
<dbReference type="GO" id="GO:0031934">
    <property type="term" value="C:mating-type region heterochromatin"/>
    <property type="evidence" value="ECO:0007669"/>
    <property type="project" value="TreeGrafter"/>
</dbReference>
<evidence type="ECO:0008006" key="6">
    <source>
        <dbReference type="Google" id="ProtNLM"/>
    </source>
</evidence>
<keyword evidence="5" id="KW-1185">Reference proteome</keyword>
<dbReference type="Pfam" id="PF10383">
    <property type="entry name" value="Clr2"/>
    <property type="match status" value="1"/>
</dbReference>
<dbReference type="PANTHER" id="PTHR38046">
    <property type="entry name" value="CRYPTIC LOCI REGULATOR 2"/>
    <property type="match status" value="1"/>
</dbReference>
<accession>A0A6A5WM11</accession>
<dbReference type="GO" id="GO:0070824">
    <property type="term" value="C:SHREC complex"/>
    <property type="evidence" value="ECO:0007669"/>
    <property type="project" value="InterPro"/>
</dbReference>
<dbReference type="InterPro" id="IPR031915">
    <property type="entry name" value="Clr2_N"/>
</dbReference>
<feature type="non-terminal residue" evidence="4">
    <location>
        <position position="617"/>
    </location>
</feature>
<feature type="domain" description="Cryptic loci regulator 2 N-terminal" evidence="3">
    <location>
        <begin position="57"/>
        <end position="121"/>
    </location>
</feature>
<feature type="region of interest" description="Disordered" evidence="1">
    <location>
        <begin position="133"/>
        <end position="171"/>
    </location>
</feature>
<organism evidence="4 5">
    <name type="scientific">Amniculicola lignicola CBS 123094</name>
    <dbReference type="NCBI Taxonomy" id="1392246"/>
    <lineage>
        <taxon>Eukaryota</taxon>
        <taxon>Fungi</taxon>
        <taxon>Dikarya</taxon>
        <taxon>Ascomycota</taxon>
        <taxon>Pezizomycotina</taxon>
        <taxon>Dothideomycetes</taxon>
        <taxon>Pleosporomycetidae</taxon>
        <taxon>Pleosporales</taxon>
        <taxon>Amniculicolaceae</taxon>
        <taxon>Amniculicola</taxon>
    </lineage>
</organism>
<dbReference type="GO" id="GO:0033553">
    <property type="term" value="C:rDNA heterochromatin"/>
    <property type="evidence" value="ECO:0007669"/>
    <property type="project" value="TreeGrafter"/>
</dbReference>
<dbReference type="PANTHER" id="PTHR38046:SF1">
    <property type="entry name" value="CRYPTIC LOCI REGULATOR 2"/>
    <property type="match status" value="1"/>
</dbReference>
<dbReference type="OrthoDB" id="438224at2759"/>
<evidence type="ECO:0000313" key="4">
    <source>
        <dbReference type="EMBL" id="KAF1998676.1"/>
    </source>
</evidence>
<protein>
    <recommendedName>
        <fullName evidence="6">Cryptic loci regulator 2 N-terminal domain-containing protein</fullName>
    </recommendedName>
</protein>
<evidence type="ECO:0000259" key="2">
    <source>
        <dbReference type="Pfam" id="PF10383"/>
    </source>
</evidence>
<feature type="compositionally biased region" description="Polar residues" evidence="1">
    <location>
        <begin position="134"/>
        <end position="147"/>
    </location>
</feature>
<dbReference type="EMBL" id="ML977602">
    <property type="protein sequence ID" value="KAF1998676.1"/>
    <property type="molecule type" value="Genomic_DNA"/>
</dbReference>
<gene>
    <name evidence="4" type="ORF">P154DRAFT_403012</name>
</gene>